<feature type="repeat" description="ANK" evidence="9">
    <location>
        <begin position="155"/>
        <end position="187"/>
    </location>
</feature>
<dbReference type="SUPFAM" id="SSF48403">
    <property type="entry name" value="Ankyrin repeat"/>
    <property type="match status" value="1"/>
</dbReference>
<feature type="compositionally biased region" description="Low complexity" evidence="10">
    <location>
        <begin position="1754"/>
        <end position="1766"/>
    </location>
</feature>
<dbReference type="Pfam" id="PF00531">
    <property type="entry name" value="Death"/>
    <property type="match status" value="1"/>
</dbReference>
<dbReference type="SUPFAM" id="SSF47986">
    <property type="entry name" value="DEATH domain"/>
    <property type="match status" value="1"/>
</dbReference>
<dbReference type="PROSITE" id="PS50297">
    <property type="entry name" value="ANK_REP_REGION"/>
    <property type="match status" value="6"/>
</dbReference>
<feature type="region of interest" description="Disordered" evidence="10">
    <location>
        <begin position="1734"/>
        <end position="1777"/>
    </location>
</feature>
<organism evidence="13 14">
    <name type="scientific">Adineta ricciae</name>
    <name type="common">Rotifer</name>
    <dbReference type="NCBI Taxonomy" id="249248"/>
    <lineage>
        <taxon>Eukaryota</taxon>
        <taxon>Metazoa</taxon>
        <taxon>Spiralia</taxon>
        <taxon>Gnathifera</taxon>
        <taxon>Rotifera</taxon>
        <taxon>Eurotatoria</taxon>
        <taxon>Bdelloidea</taxon>
        <taxon>Adinetida</taxon>
        <taxon>Adinetidae</taxon>
        <taxon>Adineta</taxon>
    </lineage>
</organism>
<keyword evidence="8" id="KW-0206">Cytoskeleton</keyword>
<dbReference type="InterPro" id="IPR000906">
    <property type="entry name" value="ZU5_dom"/>
</dbReference>
<feature type="compositionally biased region" description="Low complexity" evidence="10">
    <location>
        <begin position="1479"/>
        <end position="1489"/>
    </location>
</feature>
<evidence type="ECO:0000256" key="8">
    <source>
        <dbReference type="ARBA" id="ARBA00023212"/>
    </source>
</evidence>
<dbReference type="PROSITE" id="PS51145">
    <property type="entry name" value="ZU5"/>
    <property type="match status" value="2"/>
</dbReference>
<feature type="domain" description="ZU5" evidence="12">
    <location>
        <begin position="562"/>
        <end position="675"/>
    </location>
</feature>
<sequence>MLLIQNGMSQSVYSCLCFCLFQNDLTPLHCAVHYNHENIALLLLQHAASPHVTARNGYTPLHIAAKKNAKAISETLLEYNANTNAQSTGGFTPLHLSCQDGHLNVTTLLLENQANPNTGSKSQLTPLHLCAQEDRVQCAEALIRKNADINAQTVTGYTSLHVACHFGHINMVRYLLKLGANVNAETNLMFTPLHSAAQQGHVMIVKLLLEHGASPNKTNKHGMTALSIAQRLGYISVVEELKGVTEATLVNKQETSSEERYKIQAPEVSHEEHPVTDSDDEAEDRKTDEDDIVYPELGYFDMARAINNLKSQQKTTQDMLGDASSNVHMQYLREGVLMNETEENKLHPTSFVKEDSEYPALATKDNWNESRDNLLDHSQTPIKISQTMPADNEMISRPRHGGFLVSFLVDARGGAMRGCRHSGVRVIIPPKRASMPTRITCRFIKRDKLVVPPPINEGEALAARVLEVGPVNCKFLGPVILEIPHFASLRNHEREIIVLRSDNGEKWTEHTGPITDDAVRETLGDAFESEGLESTEQLNSRRITRIITNDFPRYFALITRLHQESHFVDEHGGLLTSTIIPSCQAHVPEKALQKRIRVSLHVLPISSQTIQRVYGSRVNVSPVVTVEPRRRKFHKPITVTIPLPTKANKQGTSKDAQHGNAYTSDSQTLRLLCSITGGTHAAQFDDITGHTPLTFSNDCATFTTTVSARFWLIDAQGVPDVLKLAHEIYREASAVPYMSRFVVFAKRNDPNEALARLFCITDDKENKTLEMQEHFIEIAKSREVEVVNGNTIYLDLQSTNLQTITKTNEQLTFTFRAFRENRLPCVIRIRDQQQEPSGRVVFSKDNGKLTPIPRTSSVTMTNGHAPANTSVDPQTLQPICNLNIILPSYDKDALGHEERLRNLHSVDREPRSESWRSDDMYRKGEIRLTDIAKSLGSEWPTLAAELELTEEEVTKLMDEYGQNAALHMLRYWLKSRGTDATGNCLQQALRKIGKENIVHNCVFNIEWVTDAAEKEVAKARLTSRGGSIEGSGYGGRRFDEGFESDEEYERRRYVRSTDHDDSTGKRRSTDIGEGRITPLSPLYTKARPPVQRNDDFSVVHIAKEPTPILAENEPLSKPAPPVMDTIVQQTYVSPAKLDLNKLDEDVLHAQPTVTATEQLAEQTAQLLDDIPPTRAVSAQAAPAVGERLIKSKIIPDQARALAHALKHAVVKPLKKSMMTKKKSVDISNNELQAAPAISIRSANVNETSEPLLTEVPVDSNESTTSLPLTPPPAKPPRHGDESGSSSSTEISSPPAKPPRHFSLYGASSSSNNNNNNNNSTDPTLIQQTDNVVKKVLNLVDTFGIISENDTDMNILRQASAPPIYIQQPSNSNELADEKLALNETVESFTVDPARVTLITDSPVITKSISEPLSITSTASNDVTEQSSELPSAPNEITEFAKHMSENILQQAEKAFEKYDQATNNLNSSTNNKQQTLPIKVSVQTSSTSKTSRDDPPTLSETISTPDESSTSPITRPLTLVSVDSGSNTTKTTSPLLDIVTTKSTPKITTSVTVISPPQPELTSSTTNLQSDEEELSTSTSTLMPNSVTSDRSKTLLTSSKESSVDSNDISPFDTPIAQQLNTGSATPARSLLSDYDNLHGSYGSLNDDTQHPFPPVLPSSLVASETATSVAPTSASSVSTIYETADTSQASSSTATYVTAQGANTNVTSSNSTLSAAHINSDISDEDLVESYDVETPVLTSTDPFRSPEDHLESSTSATEQSATTSNKEVQDESRTS</sequence>
<feature type="repeat" description="ANK" evidence="9">
    <location>
        <begin position="56"/>
        <end position="88"/>
    </location>
</feature>
<feature type="region of interest" description="Disordered" evidence="10">
    <location>
        <begin position="1550"/>
        <end position="1615"/>
    </location>
</feature>
<dbReference type="PROSITE" id="PS50088">
    <property type="entry name" value="ANK_REPEAT"/>
    <property type="match status" value="6"/>
</dbReference>
<dbReference type="InterPro" id="IPR036770">
    <property type="entry name" value="Ankyrin_rpt-contain_sf"/>
</dbReference>
<keyword evidence="3" id="KW-0963">Cytoplasm</keyword>
<dbReference type="FunFam" id="2.60.220.30:FF:000002">
    <property type="entry name" value="Ankyrin-3 isoform 2"/>
    <property type="match status" value="1"/>
</dbReference>
<evidence type="ECO:0000256" key="2">
    <source>
        <dbReference type="ARBA" id="ARBA00004370"/>
    </source>
</evidence>
<feature type="repeat" description="ANK" evidence="9">
    <location>
        <begin position="188"/>
        <end position="220"/>
    </location>
</feature>
<feature type="region of interest" description="Disordered" evidence="10">
    <location>
        <begin position="1047"/>
        <end position="1088"/>
    </location>
</feature>
<feature type="compositionally biased region" description="Polar residues" evidence="10">
    <location>
        <begin position="1550"/>
        <end position="1569"/>
    </location>
</feature>
<dbReference type="Pfam" id="PF00023">
    <property type="entry name" value="Ank"/>
    <property type="match status" value="1"/>
</dbReference>
<evidence type="ECO:0000256" key="5">
    <source>
        <dbReference type="ARBA" id="ARBA00022737"/>
    </source>
</evidence>
<dbReference type="InterPro" id="IPR040745">
    <property type="entry name" value="Ankyrin_UPA"/>
</dbReference>
<dbReference type="GO" id="GO:0016020">
    <property type="term" value="C:membrane"/>
    <property type="evidence" value="ECO:0007669"/>
    <property type="project" value="UniProtKB-SubCell"/>
</dbReference>
<dbReference type="OrthoDB" id="20872at2759"/>
<dbReference type="Pfam" id="PF17809">
    <property type="entry name" value="UPA_2"/>
    <property type="match status" value="1"/>
</dbReference>
<dbReference type="Proteomes" id="UP000663852">
    <property type="component" value="Unassembled WGS sequence"/>
</dbReference>
<dbReference type="Gene3D" id="2.60.220.30">
    <property type="match status" value="2"/>
</dbReference>
<keyword evidence="5" id="KW-0677">Repeat</keyword>
<accession>A0A814KT71</accession>
<evidence type="ECO:0000259" key="11">
    <source>
        <dbReference type="PROSITE" id="PS50017"/>
    </source>
</evidence>
<feature type="domain" description="Death" evidence="11">
    <location>
        <begin position="924"/>
        <end position="999"/>
    </location>
</feature>
<dbReference type="EMBL" id="CAJNOJ010000080">
    <property type="protein sequence ID" value="CAF1056635.1"/>
    <property type="molecule type" value="Genomic_DNA"/>
</dbReference>
<evidence type="ECO:0008006" key="15">
    <source>
        <dbReference type="Google" id="ProtNLM"/>
    </source>
</evidence>
<gene>
    <name evidence="13" type="ORF">EDS130_LOCUS17702</name>
</gene>
<dbReference type="PRINTS" id="PR01415">
    <property type="entry name" value="ANKYRIN"/>
</dbReference>
<dbReference type="GO" id="GO:0007165">
    <property type="term" value="P:signal transduction"/>
    <property type="evidence" value="ECO:0007669"/>
    <property type="project" value="InterPro"/>
</dbReference>
<feature type="region of interest" description="Disordered" evidence="10">
    <location>
        <begin position="1463"/>
        <end position="1532"/>
    </location>
</feature>
<evidence type="ECO:0000256" key="4">
    <source>
        <dbReference type="ARBA" id="ARBA00022553"/>
    </source>
</evidence>
<dbReference type="Gene3D" id="2.60.40.2660">
    <property type="match status" value="1"/>
</dbReference>
<feature type="repeat" description="ANK" evidence="9">
    <location>
        <begin position="23"/>
        <end position="55"/>
    </location>
</feature>
<feature type="compositionally biased region" description="Polar residues" evidence="10">
    <location>
        <begin position="1498"/>
        <end position="1513"/>
    </location>
</feature>
<comment type="caution">
    <text evidence="13">The sequence shown here is derived from an EMBL/GenBank/DDBJ whole genome shotgun (WGS) entry which is preliminary data.</text>
</comment>
<protein>
    <recommendedName>
        <fullName evidence="15">Ankyrin</fullName>
    </recommendedName>
</protein>
<feature type="compositionally biased region" description="Low complexity" evidence="10">
    <location>
        <begin position="1307"/>
        <end position="1319"/>
    </location>
</feature>
<dbReference type="Pfam" id="PF12796">
    <property type="entry name" value="Ank_2"/>
    <property type="match status" value="2"/>
</dbReference>
<dbReference type="InterPro" id="IPR000488">
    <property type="entry name" value="Death_dom"/>
</dbReference>
<dbReference type="SMART" id="SM00218">
    <property type="entry name" value="ZU5"/>
    <property type="match status" value="1"/>
</dbReference>
<feature type="compositionally biased region" description="Polar residues" evidence="10">
    <location>
        <begin position="1521"/>
        <end position="1532"/>
    </location>
</feature>
<evidence type="ECO:0000256" key="1">
    <source>
        <dbReference type="ARBA" id="ARBA00004245"/>
    </source>
</evidence>
<evidence type="ECO:0000256" key="9">
    <source>
        <dbReference type="PROSITE-ProRule" id="PRU00023"/>
    </source>
</evidence>
<dbReference type="GO" id="GO:0005856">
    <property type="term" value="C:cytoskeleton"/>
    <property type="evidence" value="ECO:0007669"/>
    <property type="project" value="UniProtKB-SubCell"/>
</dbReference>
<feature type="region of interest" description="Disordered" evidence="10">
    <location>
        <begin position="252"/>
        <end position="289"/>
    </location>
</feature>
<dbReference type="SMART" id="SM00248">
    <property type="entry name" value="ANK"/>
    <property type="match status" value="6"/>
</dbReference>
<dbReference type="InterPro" id="IPR051165">
    <property type="entry name" value="Multifunctional_ANK_Repeat"/>
</dbReference>
<dbReference type="Pfam" id="PF00791">
    <property type="entry name" value="ZU5"/>
    <property type="match status" value="2"/>
</dbReference>
<keyword evidence="6 9" id="KW-0040">ANK repeat</keyword>
<evidence type="ECO:0000256" key="3">
    <source>
        <dbReference type="ARBA" id="ARBA00022490"/>
    </source>
</evidence>
<reference evidence="13" key="1">
    <citation type="submission" date="2021-02" db="EMBL/GenBank/DDBJ databases">
        <authorList>
            <person name="Nowell W R."/>
        </authorList>
    </citation>
    <scope>NUCLEOTIDE SEQUENCE</scope>
</reference>
<name>A0A814KT71_ADIRI</name>
<dbReference type="InterPro" id="IPR002110">
    <property type="entry name" value="Ankyrin_rpt"/>
</dbReference>
<dbReference type="PROSITE" id="PS50017">
    <property type="entry name" value="DEATH_DOMAIN"/>
    <property type="match status" value="1"/>
</dbReference>
<feature type="compositionally biased region" description="Basic and acidic residues" evidence="10">
    <location>
        <begin position="255"/>
        <end position="276"/>
    </location>
</feature>
<keyword evidence="7" id="KW-0472">Membrane</keyword>
<evidence type="ECO:0000256" key="6">
    <source>
        <dbReference type="ARBA" id="ARBA00023043"/>
    </source>
</evidence>
<dbReference type="PANTHER" id="PTHR24123">
    <property type="entry name" value="ANKYRIN REPEAT-CONTAINING"/>
    <property type="match status" value="1"/>
</dbReference>
<dbReference type="PANTHER" id="PTHR24123:SF141">
    <property type="entry name" value="ANKYRIN 2, ISOFORM U"/>
    <property type="match status" value="1"/>
</dbReference>
<dbReference type="InterPro" id="IPR011029">
    <property type="entry name" value="DEATH-like_dom_sf"/>
</dbReference>
<dbReference type="Gene3D" id="1.10.533.10">
    <property type="entry name" value="Death Domain, Fas"/>
    <property type="match status" value="1"/>
</dbReference>
<feature type="compositionally biased region" description="Basic and acidic residues" evidence="10">
    <location>
        <begin position="1048"/>
        <end position="1073"/>
    </location>
</feature>
<feature type="region of interest" description="Disordered" evidence="10">
    <location>
        <begin position="1254"/>
        <end position="1323"/>
    </location>
</feature>
<evidence type="ECO:0000313" key="14">
    <source>
        <dbReference type="Proteomes" id="UP000663852"/>
    </source>
</evidence>
<comment type="subcellular location">
    <subcellularLocation>
        <location evidence="1">Cytoplasm</location>
        <location evidence="1">Cytoskeleton</location>
    </subcellularLocation>
    <subcellularLocation>
        <location evidence="2">Membrane</location>
    </subcellularLocation>
</comment>
<feature type="compositionally biased region" description="Low complexity" evidence="10">
    <location>
        <begin position="1282"/>
        <end position="1292"/>
    </location>
</feature>
<feature type="repeat" description="ANK" evidence="9">
    <location>
        <begin position="89"/>
        <end position="121"/>
    </location>
</feature>
<dbReference type="Gene3D" id="1.25.40.20">
    <property type="entry name" value="Ankyrin repeat-containing domain"/>
    <property type="match status" value="1"/>
</dbReference>
<proteinExistence type="predicted"/>
<feature type="repeat" description="ANK" evidence="9">
    <location>
        <begin position="122"/>
        <end position="154"/>
    </location>
</feature>
<evidence type="ECO:0000313" key="13">
    <source>
        <dbReference type="EMBL" id="CAF1056635.1"/>
    </source>
</evidence>
<keyword evidence="4" id="KW-0597">Phosphoprotein</keyword>
<evidence type="ECO:0000256" key="10">
    <source>
        <dbReference type="SAM" id="MobiDB-lite"/>
    </source>
</evidence>
<evidence type="ECO:0000256" key="7">
    <source>
        <dbReference type="ARBA" id="ARBA00023136"/>
    </source>
</evidence>
<feature type="domain" description="ZU5" evidence="12">
    <location>
        <begin position="403"/>
        <end position="560"/>
    </location>
</feature>
<evidence type="ECO:0000259" key="12">
    <source>
        <dbReference type="PROSITE" id="PS51145"/>
    </source>
</evidence>
<feature type="compositionally biased region" description="Polar residues" evidence="10">
    <location>
        <begin position="1463"/>
        <end position="1476"/>
    </location>
</feature>